<dbReference type="Proteomes" id="UP000326759">
    <property type="component" value="Unassembled WGS sequence"/>
</dbReference>
<dbReference type="GO" id="GO:0005829">
    <property type="term" value="C:cytosol"/>
    <property type="evidence" value="ECO:0007669"/>
    <property type="project" value="TreeGrafter"/>
</dbReference>
<evidence type="ECO:0000259" key="1">
    <source>
        <dbReference type="Pfam" id="PF00248"/>
    </source>
</evidence>
<name>A0A5N5TAT2_9CRUS</name>
<dbReference type="GO" id="GO:0016491">
    <property type="term" value="F:oxidoreductase activity"/>
    <property type="evidence" value="ECO:0007669"/>
    <property type="project" value="InterPro"/>
</dbReference>
<dbReference type="Pfam" id="PF00248">
    <property type="entry name" value="Aldo_ket_red"/>
    <property type="match status" value="1"/>
</dbReference>
<accession>A0A5N5TAT2</accession>
<dbReference type="InterPro" id="IPR020471">
    <property type="entry name" value="AKR"/>
</dbReference>
<dbReference type="SUPFAM" id="SSF51430">
    <property type="entry name" value="NAD(P)-linked oxidoreductase"/>
    <property type="match status" value="1"/>
</dbReference>
<feature type="domain" description="NADP-dependent oxidoreductase" evidence="1">
    <location>
        <begin position="2"/>
        <end position="177"/>
    </location>
</feature>
<evidence type="ECO:0000313" key="3">
    <source>
        <dbReference type="Proteomes" id="UP000326759"/>
    </source>
</evidence>
<keyword evidence="3" id="KW-1185">Reference proteome</keyword>
<evidence type="ECO:0000313" key="2">
    <source>
        <dbReference type="EMBL" id="KAB7503773.1"/>
    </source>
</evidence>
<dbReference type="InterPro" id="IPR023210">
    <property type="entry name" value="NADP_OxRdtase_dom"/>
</dbReference>
<dbReference type="Gene3D" id="3.20.20.100">
    <property type="entry name" value="NADP-dependent oxidoreductase domain"/>
    <property type="match status" value="1"/>
</dbReference>
<feature type="non-terminal residue" evidence="2">
    <location>
        <position position="1"/>
    </location>
</feature>
<dbReference type="InterPro" id="IPR036812">
    <property type="entry name" value="NAD(P)_OxRdtase_dom_sf"/>
</dbReference>
<dbReference type="PANTHER" id="PTHR42686:SF1">
    <property type="entry name" value="GH17980P-RELATED"/>
    <property type="match status" value="1"/>
</dbReference>
<dbReference type="EMBL" id="SEYY01004469">
    <property type="protein sequence ID" value="KAB7503773.1"/>
    <property type="molecule type" value="Genomic_DNA"/>
</dbReference>
<protein>
    <recommendedName>
        <fullName evidence="1">NADP-dependent oxidoreductase domain-containing protein</fullName>
    </recommendedName>
</protein>
<sequence>VHDVEYAENLDQIINETLPTLQKFVDEGKARYIGITGYVLSSLKEVLERSKVNIDCVLTYSRYTLIDDGLADYVPFFQKKGVGIISAASLAMGLLTFGGPSKWHPTTPEIREAAKKAAEYCKARNVDIAKLALQYPCTLEGIHIQLIGVGKLKLMKENLKIITQSPSEDDLKLMNEIRQKFFSNLSRKNWEYNDPLFEELKEFRAQNKQ</sequence>
<comment type="caution">
    <text evidence="2">The sequence shown here is derived from an EMBL/GenBank/DDBJ whole genome shotgun (WGS) entry which is preliminary data.</text>
</comment>
<proteinExistence type="predicted"/>
<dbReference type="PANTHER" id="PTHR42686">
    <property type="entry name" value="GH17980P-RELATED"/>
    <property type="match status" value="1"/>
</dbReference>
<dbReference type="OrthoDB" id="48988at2759"/>
<organism evidence="2 3">
    <name type="scientific">Armadillidium nasatum</name>
    <dbReference type="NCBI Taxonomy" id="96803"/>
    <lineage>
        <taxon>Eukaryota</taxon>
        <taxon>Metazoa</taxon>
        <taxon>Ecdysozoa</taxon>
        <taxon>Arthropoda</taxon>
        <taxon>Crustacea</taxon>
        <taxon>Multicrustacea</taxon>
        <taxon>Malacostraca</taxon>
        <taxon>Eumalacostraca</taxon>
        <taxon>Peracarida</taxon>
        <taxon>Isopoda</taxon>
        <taxon>Oniscidea</taxon>
        <taxon>Crinocheta</taxon>
        <taxon>Armadillidiidae</taxon>
        <taxon>Armadillidium</taxon>
    </lineage>
</organism>
<gene>
    <name evidence="2" type="ORF">Anas_04191</name>
</gene>
<dbReference type="AlphaFoldDB" id="A0A5N5TAT2"/>
<reference evidence="2 3" key="1">
    <citation type="journal article" date="2019" name="PLoS Biol.">
        <title>Sex chromosomes control vertical transmission of feminizing Wolbachia symbionts in an isopod.</title>
        <authorList>
            <person name="Becking T."/>
            <person name="Chebbi M.A."/>
            <person name="Giraud I."/>
            <person name="Moumen B."/>
            <person name="Laverre T."/>
            <person name="Caubet Y."/>
            <person name="Peccoud J."/>
            <person name="Gilbert C."/>
            <person name="Cordaux R."/>
        </authorList>
    </citation>
    <scope>NUCLEOTIDE SEQUENCE [LARGE SCALE GENOMIC DNA]</scope>
    <source>
        <strain evidence="2">ANa2</strain>
        <tissue evidence="2">Whole body excluding digestive tract and cuticle</tissue>
    </source>
</reference>